<dbReference type="Pfam" id="PF01015">
    <property type="entry name" value="Ribosomal_S3Ae"/>
    <property type="match status" value="1"/>
</dbReference>
<organism evidence="6">
    <name type="scientific">Triticum urartu</name>
    <name type="common">Red wild einkorn</name>
    <name type="synonym">Crithodium urartu</name>
    <dbReference type="NCBI Taxonomy" id="4572"/>
    <lineage>
        <taxon>Eukaryota</taxon>
        <taxon>Viridiplantae</taxon>
        <taxon>Streptophyta</taxon>
        <taxon>Embryophyta</taxon>
        <taxon>Tracheophyta</taxon>
        <taxon>Spermatophyta</taxon>
        <taxon>Magnoliopsida</taxon>
        <taxon>Liliopsida</taxon>
        <taxon>Poales</taxon>
        <taxon>Poaceae</taxon>
        <taxon>BOP clade</taxon>
        <taxon>Pooideae</taxon>
        <taxon>Triticodae</taxon>
        <taxon>Triticeae</taxon>
        <taxon>Triticinae</taxon>
        <taxon>Triticum</taxon>
    </lineage>
</organism>
<keyword evidence="3" id="KW-0687">Ribonucleoprotein</keyword>
<feature type="region of interest" description="Disordered" evidence="4">
    <location>
        <begin position="1"/>
        <end position="20"/>
    </location>
</feature>
<feature type="domain" description="No apical meristem-associated C-terminal" evidence="5">
    <location>
        <begin position="229"/>
        <end position="334"/>
    </location>
</feature>
<sequence>MAVGKNKRISKGRKGSKKKAVDPFTKKQWYDIKAPLLFTSRNVGKTLVSRTQGTKGMDFTTDKLRSLVRKWQTLIEAHVDVKTTDNYMLRMFAIGFTKRRPNQIRRKMVEIMVNQAASCDLKELVNKFIPEVIGKEIEKATSSIFPLQNVYVRKVKILKAPKFDLGKLMEVHGDYKEDVGVKLDRPADGDEHLSCKGVGCGAQQGSEGTEEDTREGGSSPYREARARALRRGGSPCAARPTEEEEAAAAAAESAEESEQMEEAAKKRKIDMEEAARQRQLDIEADNVKARQRQLDIEATNAATKAKEVALAIMSVDLSKMSDTARAWFEAKQKEMVDAEGLN</sequence>
<dbReference type="GO" id="GO:1990904">
    <property type="term" value="C:ribonucleoprotein complex"/>
    <property type="evidence" value="ECO:0007669"/>
    <property type="project" value="UniProtKB-KW"/>
</dbReference>
<dbReference type="InterPro" id="IPR029466">
    <property type="entry name" value="NAM-associated_C"/>
</dbReference>
<evidence type="ECO:0000259" key="5">
    <source>
        <dbReference type="Pfam" id="PF14303"/>
    </source>
</evidence>
<keyword evidence="1" id="KW-0963">Cytoplasm</keyword>
<dbReference type="Pfam" id="PF14303">
    <property type="entry name" value="NAM-associated"/>
    <property type="match status" value="1"/>
</dbReference>
<evidence type="ECO:0000256" key="3">
    <source>
        <dbReference type="ARBA" id="ARBA00023274"/>
    </source>
</evidence>
<dbReference type="GO" id="GO:0003735">
    <property type="term" value="F:structural constituent of ribosome"/>
    <property type="evidence" value="ECO:0007669"/>
    <property type="project" value="InterPro"/>
</dbReference>
<accession>M8A2Z6</accession>
<dbReference type="eggNOG" id="KOG1628">
    <property type="taxonomic scope" value="Eukaryota"/>
</dbReference>
<dbReference type="InterPro" id="IPR001593">
    <property type="entry name" value="Ribosomal_eS1"/>
</dbReference>
<name>M8A2Z6_TRIUA</name>
<dbReference type="PANTHER" id="PTHR11830">
    <property type="entry name" value="40S RIBOSOMAL PROTEIN S3A"/>
    <property type="match status" value="1"/>
</dbReference>
<keyword evidence="2 6" id="KW-0689">Ribosomal protein</keyword>
<dbReference type="EMBL" id="KD027802">
    <property type="protein sequence ID" value="EMS66737.1"/>
    <property type="molecule type" value="Genomic_DNA"/>
</dbReference>
<dbReference type="GO" id="GO:0006412">
    <property type="term" value="P:translation"/>
    <property type="evidence" value="ECO:0007669"/>
    <property type="project" value="InterPro"/>
</dbReference>
<feature type="compositionally biased region" description="Basic residues" evidence="4">
    <location>
        <begin position="1"/>
        <end position="18"/>
    </location>
</feature>
<gene>
    <name evidence="6" type="ORF">TRIUR3_07905</name>
</gene>
<evidence type="ECO:0000313" key="6">
    <source>
        <dbReference type="EMBL" id="EMS66737.1"/>
    </source>
</evidence>
<proteinExistence type="predicted"/>
<evidence type="ECO:0000256" key="4">
    <source>
        <dbReference type="SAM" id="MobiDB-lite"/>
    </source>
</evidence>
<evidence type="ECO:0000256" key="2">
    <source>
        <dbReference type="ARBA" id="ARBA00022980"/>
    </source>
</evidence>
<dbReference type="AlphaFoldDB" id="M8A2Z6"/>
<reference evidence="6" key="1">
    <citation type="journal article" date="2013" name="Nature">
        <title>Draft genome of the wheat A-genome progenitor Triticum urartu.</title>
        <authorList>
            <person name="Ling H.Q."/>
            <person name="Zhao S."/>
            <person name="Liu D."/>
            <person name="Wang J."/>
            <person name="Sun H."/>
            <person name="Zhang C."/>
            <person name="Fan H."/>
            <person name="Li D."/>
            <person name="Dong L."/>
            <person name="Tao Y."/>
            <person name="Gao C."/>
            <person name="Wu H."/>
            <person name="Li Y."/>
            <person name="Cui Y."/>
            <person name="Guo X."/>
            <person name="Zheng S."/>
            <person name="Wang B."/>
            <person name="Yu K."/>
            <person name="Liang Q."/>
            <person name="Yang W."/>
            <person name="Lou X."/>
            <person name="Chen J."/>
            <person name="Feng M."/>
            <person name="Jian J."/>
            <person name="Zhang X."/>
            <person name="Luo G."/>
            <person name="Jiang Y."/>
            <person name="Liu J."/>
            <person name="Wang Z."/>
            <person name="Sha Y."/>
            <person name="Zhang B."/>
            <person name="Wu H."/>
            <person name="Tang D."/>
            <person name="Shen Q."/>
            <person name="Xue P."/>
            <person name="Zou S."/>
            <person name="Wang X."/>
            <person name="Liu X."/>
            <person name="Wang F."/>
            <person name="Yang Y."/>
            <person name="An X."/>
            <person name="Dong Z."/>
            <person name="Zhang K."/>
            <person name="Zhang X."/>
            <person name="Luo M.C."/>
            <person name="Dvorak J."/>
            <person name="Tong Y."/>
            <person name="Wang J."/>
            <person name="Yang H."/>
            <person name="Li Z."/>
            <person name="Wang D."/>
            <person name="Zhang A."/>
            <person name="Wang J."/>
        </authorList>
    </citation>
    <scope>NUCLEOTIDE SEQUENCE</scope>
</reference>
<evidence type="ECO:0000256" key="1">
    <source>
        <dbReference type="ARBA" id="ARBA00022490"/>
    </source>
</evidence>
<dbReference type="SMART" id="SM01397">
    <property type="entry name" value="Ribosomal_S3Ae"/>
    <property type="match status" value="1"/>
</dbReference>
<dbReference type="GO" id="GO:0005840">
    <property type="term" value="C:ribosome"/>
    <property type="evidence" value="ECO:0007669"/>
    <property type="project" value="UniProtKB-KW"/>
</dbReference>
<feature type="region of interest" description="Disordered" evidence="4">
    <location>
        <begin position="194"/>
        <end position="268"/>
    </location>
</feature>
<protein>
    <submittedName>
        <fullName evidence="6">40S ribosomal protein S3a</fullName>
    </submittedName>
</protein>
<dbReference type="STRING" id="4572.M8A2Z6"/>